<dbReference type="Proteomes" id="UP001519460">
    <property type="component" value="Unassembled WGS sequence"/>
</dbReference>
<organism evidence="2 3">
    <name type="scientific">Batillaria attramentaria</name>
    <dbReference type="NCBI Taxonomy" id="370345"/>
    <lineage>
        <taxon>Eukaryota</taxon>
        <taxon>Metazoa</taxon>
        <taxon>Spiralia</taxon>
        <taxon>Lophotrochozoa</taxon>
        <taxon>Mollusca</taxon>
        <taxon>Gastropoda</taxon>
        <taxon>Caenogastropoda</taxon>
        <taxon>Sorbeoconcha</taxon>
        <taxon>Cerithioidea</taxon>
        <taxon>Batillariidae</taxon>
        <taxon>Batillaria</taxon>
    </lineage>
</organism>
<accession>A0ABD0JKK1</accession>
<evidence type="ECO:0000313" key="2">
    <source>
        <dbReference type="EMBL" id="KAK7475186.1"/>
    </source>
</evidence>
<comment type="caution">
    <text evidence="2">The sequence shown here is derived from an EMBL/GenBank/DDBJ whole genome shotgun (WGS) entry which is preliminary data.</text>
</comment>
<protein>
    <submittedName>
        <fullName evidence="2">Uncharacterized protein</fullName>
    </submittedName>
</protein>
<dbReference type="AlphaFoldDB" id="A0ABD0JKK1"/>
<keyword evidence="3" id="KW-1185">Reference proteome</keyword>
<gene>
    <name evidence="2" type="ORF">BaRGS_00033587</name>
</gene>
<proteinExistence type="predicted"/>
<name>A0ABD0JKK1_9CAEN</name>
<feature type="compositionally biased region" description="Polar residues" evidence="1">
    <location>
        <begin position="116"/>
        <end position="135"/>
    </location>
</feature>
<feature type="region of interest" description="Disordered" evidence="1">
    <location>
        <begin position="72"/>
        <end position="142"/>
    </location>
</feature>
<evidence type="ECO:0000313" key="3">
    <source>
        <dbReference type="Proteomes" id="UP001519460"/>
    </source>
</evidence>
<reference evidence="2 3" key="1">
    <citation type="journal article" date="2023" name="Sci. Data">
        <title>Genome assembly of the Korean intertidal mud-creeper Batillaria attramentaria.</title>
        <authorList>
            <person name="Patra A.K."/>
            <person name="Ho P.T."/>
            <person name="Jun S."/>
            <person name="Lee S.J."/>
            <person name="Kim Y."/>
            <person name="Won Y.J."/>
        </authorList>
    </citation>
    <scope>NUCLEOTIDE SEQUENCE [LARGE SCALE GENOMIC DNA]</scope>
    <source>
        <strain evidence="2">Wonlab-2016</strain>
    </source>
</reference>
<sequence>MWANLPLLHQLAPKTLTTGDGGWAPPLSVSNLFWSFLGNIITWARRADTARGTQAEASCVEKFTAAQNNITPHPAPSTFCAGRGKYQDPSNKYKRSRTQKVTSRHGLGGAEVNLHDLNQGSEPQGVNQGKQPEVSSNRDSDREAEVRVLVASACASVSPRLPLRVSRASRYRRCCPLADRRQAS</sequence>
<evidence type="ECO:0000256" key="1">
    <source>
        <dbReference type="SAM" id="MobiDB-lite"/>
    </source>
</evidence>
<dbReference type="EMBL" id="JACVVK020000413">
    <property type="protein sequence ID" value="KAK7475186.1"/>
    <property type="molecule type" value="Genomic_DNA"/>
</dbReference>